<dbReference type="InterPro" id="IPR001647">
    <property type="entry name" value="HTH_TetR"/>
</dbReference>
<dbReference type="Pfam" id="PF00440">
    <property type="entry name" value="TetR_N"/>
    <property type="match status" value="1"/>
</dbReference>
<keyword evidence="2 4" id="KW-0238">DNA-binding</keyword>
<evidence type="ECO:0000313" key="7">
    <source>
        <dbReference type="Proteomes" id="UP000660611"/>
    </source>
</evidence>
<organism evidence="6 7">
    <name type="scientific">Dactylosporangium siamense</name>
    <dbReference type="NCBI Taxonomy" id="685454"/>
    <lineage>
        <taxon>Bacteria</taxon>
        <taxon>Bacillati</taxon>
        <taxon>Actinomycetota</taxon>
        <taxon>Actinomycetes</taxon>
        <taxon>Micromonosporales</taxon>
        <taxon>Micromonosporaceae</taxon>
        <taxon>Dactylosporangium</taxon>
    </lineage>
</organism>
<evidence type="ECO:0000256" key="1">
    <source>
        <dbReference type="ARBA" id="ARBA00023015"/>
    </source>
</evidence>
<dbReference type="GO" id="GO:0003700">
    <property type="term" value="F:DNA-binding transcription factor activity"/>
    <property type="evidence" value="ECO:0007669"/>
    <property type="project" value="TreeGrafter"/>
</dbReference>
<reference evidence="6" key="1">
    <citation type="submission" date="2021-01" db="EMBL/GenBank/DDBJ databases">
        <title>Whole genome shotgun sequence of Dactylosporangium siamense NBRC 106093.</title>
        <authorList>
            <person name="Komaki H."/>
            <person name="Tamura T."/>
        </authorList>
    </citation>
    <scope>NUCLEOTIDE SEQUENCE</scope>
    <source>
        <strain evidence="6">NBRC 106093</strain>
    </source>
</reference>
<dbReference type="PANTHER" id="PTHR30055">
    <property type="entry name" value="HTH-TYPE TRANSCRIPTIONAL REGULATOR RUTR"/>
    <property type="match status" value="1"/>
</dbReference>
<feature type="DNA-binding region" description="H-T-H motif" evidence="4">
    <location>
        <begin position="40"/>
        <end position="59"/>
    </location>
</feature>
<dbReference type="EMBL" id="BONQ01000129">
    <property type="protein sequence ID" value="GIG50314.1"/>
    <property type="molecule type" value="Genomic_DNA"/>
</dbReference>
<gene>
    <name evidence="6" type="ORF">Dsi01nite_083550</name>
</gene>
<evidence type="ECO:0000313" key="6">
    <source>
        <dbReference type="EMBL" id="GIG50314.1"/>
    </source>
</evidence>
<feature type="domain" description="HTH tetR-type" evidence="5">
    <location>
        <begin position="17"/>
        <end position="77"/>
    </location>
</feature>
<dbReference type="InterPro" id="IPR036271">
    <property type="entry name" value="Tet_transcr_reg_TetR-rel_C_sf"/>
</dbReference>
<dbReference type="GO" id="GO:0000976">
    <property type="term" value="F:transcription cis-regulatory region binding"/>
    <property type="evidence" value="ECO:0007669"/>
    <property type="project" value="TreeGrafter"/>
</dbReference>
<sequence length="197" mass="21313">MARQDPFIPRSTDPRVQRSRAAVIATALELLTERGIAATTIEAVSERSGVARTTIYRQWPGQAELVLDAFAAVLRPPADPDTGTLRDDLVELTTGLARALSTGPAAGLMLALMDAAEREPSYAALHRREAELRHAVILDVITRGIRRGELPAGTDPAEVLDLIAGPIFHRRTVSQGTVDPAFAARVVDRVLLAYRHP</sequence>
<comment type="caution">
    <text evidence="6">The sequence shown here is derived from an EMBL/GenBank/DDBJ whole genome shotgun (WGS) entry which is preliminary data.</text>
</comment>
<evidence type="ECO:0000256" key="2">
    <source>
        <dbReference type="ARBA" id="ARBA00023125"/>
    </source>
</evidence>
<keyword evidence="3" id="KW-0804">Transcription</keyword>
<accession>A0A919PU91</accession>
<dbReference type="Pfam" id="PF16859">
    <property type="entry name" value="TetR_C_11"/>
    <property type="match status" value="1"/>
</dbReference>
<dbReference type="InterPro" id="IPR050109">
    <property type="entry name" value="HTH-type_TetR-like_transc_reg"/>
</dbReference>
<dbReference type="RefSeq" id="WP_239136567.1">
    <property type="nucleotide sequence ID" value="NZ_BAAAVW010000027.1"/>
</dbReference>
<dbReference type="PRINTS" id="PR00455">
    <property type="entry name" value="HTHTETR"/>
</dbReference>
<name>A0A919PU91_9ACTN</name>
<keyword evidence="1" id="KW-0805">Transcription regulation</keyword>
<evidence type="ECO:0000256" key="3">
    <source>
        <dbReference type="ARBA" id="ARBA00023163"/>
    </source>
</evidence>
<dbReference type="SUPFAM" id="SSF46689">
    <property type="entry name" value="Homeodomain-like"/>
    <property type="match status" value="1"/>
</dbReference>
<dbReference type="InterPro" id="IPR009057">
    <property type="entry name" value="Homeodomain-like_sf"/>
</dbReference>
<dbReference type="PROSITE" id="PS50977">
    <property type="entry name" value="HTH_TETR_2"/>
    <property type="match status" value="1"/>
</dbReference>
<dbReference type="Gene3D" id="1.10.357.10">
    <property type="entry name" value="Tetracycline Repressor, domain 2"/>
    <property type="match status" value="1"/>
</dbReference>
<dbReference type="Proteomes" id="UP000660611">
    <property type="component" value="Unassembled WGS sequence"/>
</dbReference>
<proteinExistence type="predicted"/>
<keyword evidence="7" id="KW-1185">Reference proteome</keyword>
<protein>
    <submittedName>
        <fullName evidence="6">TetR family transcriptional regulator</fullName>
    </submittedName>
</protein>
<dbReference type="AlphaFoldDB" id="A0A919PU91"/>
<dbReference type="SUPFAM" id="SSF48498">
    <property type="entry name" value="Tetracyclin repressor-like, C-terminal domain"/>
    <property type="match status" value="1"/>
</dbReference>
<dbReference type="PANTHER" id="PTHR30055:SF148">
    <property type="entry name" value="TETR-FAMILY TRANSCRIPTIONAL REGULATOR"/>
    <property type="match status" value="1"/>
</dbReference>
<dbReference type="Gene3D" id="1.10.10.60">
    <property type="entry name" value="Homeodomain-like"/>
    <property type="match status" value="1"/>
</dbReference>
<dbReference type="InterPro" id="IPR011075">
    <property type="entry name" value="TetR_C"/>
</dbReference>
<evidence type="ECO:0000256" key="4">
    <source>
        <dbReference type="PROSITE-ProRule" id="PRU00335"/>
    </source>
</evidence>
<evidence type="ECO:0000259" key="5">
    <source>
        <dbReference type="PROSITE" id="PS50977"/>
    </source>
</evidence>